<dbReference type="PANTHER" id="PTHR10250:SF15">
    <property type="entry name" value="MICROSOMAL GLUTATHIONE S-TRANSFERASE-RELATED"/>
    <property type="match status" value="1"/>
</dbReference>
<accession>A0ABS1WT64</accession>
<dbReference type="InterPro" id="IPR023352">
    <property type="entry name" value="MAPEG-like_dom_sf"/>
</dbReference>
<evidence type="ECO:0000313" key="6">
    <source>
        <dbReference type="EMBL" id="MBM0104132.1"/>
    </source>
</evidence>
<evidence type="ECO:0000256" key="4">
    <source>
        <dbReference type="ARBA" id="ARBA00023136"/>
    </source>
</evidence>
<evidence type="ECO:0000313" key="7">
    <source>
        <dbReference type="Proteomes" id="UP000661077"/>
    </source>
</evidence>
<dbReference type="Pfam" id="PF01124">
    <property type="entry name" value="MAPEG"/>
    <property type="match status" value="1"/>
</dbReference>
<keyword evidence="7" id="KW-1185">Reference proteome</keyword>
<evidence type="ECO:0000256" key="1">
    <source>
        <dbReference type="ARBA" id="ARBA00004141"/>
    </source>
</evidence>
<comment type="subcellular location">
    <subcellularLocation>
        <location evidence="1">Membrane</location>
        <topology evidence="1">Multi-pass membrane protein</topology>
    </subcellularLocation>
</comment>
<gene>
    <name evidence="6" type="ORF">JM946_05220</name>
</gene>
<sequence length="132" mass="14624">MPFVAIVTALALGQFFMLGFRVARARTRYGIRAPATSGNEVFERHFRVQMNTLEQLVIFLPALWIFASFISPLWAAALGVVWLLGRAIYAISYVRDPKSRALGFALTALPTLSMILGILIWGVRAILLGAAW</sequence>
<dbReference type="PANTHER" id="PTHR10250">
    <property type="entry name" value="MICROSOMAL GLUTATHIONE S-TRANSFERASE"/>
    <property type="match status" value="1"/>
</dbReference>
<dbReference type="InterPro" id="IPR001129">
    <property type="entry name" value="Membr-assoc_MAPEG"/>
</dbReference>
<protein>
    <submittedName>
        <fullName evidence="6">MAPEG family protein</fullName>
    </submittedName>
</protein>
<proteinExistence type="predicted"/>
<comment type="caution">
    <text evidence="6">The sequence shown here is derived from an EMBL/GenBank/DDBJ whole genome shotgun (WGS) entry which is preliminary data.</text>
</comment>
<reference evidence="6 7" key="1">
    <citation type="journal article" date="2021" name="Int. J. Syst. Evol. Microbiol.">
        <title>Steroidobacter gossypii sp. nov., isolated from soil of cotton cropping field.</title>
        <authorList>
            <person name="Huang R."/>
            <person name="Yang S."/>
            <person name="Zhen C."/>
            <person name="Liu W."/>
        </authorList>
    </citation>
    <scope>NUCLEOTIDE SEQUENCE [LARGE SCALE GENOMIC DNA]</scope>
    <source>
        <strain evidence="6 7">S1-65</strain>
    </source>
</reference>
<dbReference type="EMBL" id="JAEVLS010000001">
    <property type="protein sequence ID" value="MBM0104132.1"/>
    <property type="molecule type" value="Genomic_DNA"/>
</dbReference>
<evidence type="ECO:0000256" key="3">
    <source>
        <dbReference type="ARBA" id="ARBA00022989"/>
    </source>
</evidence>
<dbReference type="Proteomes" id="UP000661077">
    <property type="component" value="Unassembled WGS sequence"/>
</dbReference>
<evidence type="ECO:0000256" key="2">
    <source>
        <dbReference type="ARBA" id="ARBA00022692"/>
    </source>
</evidence>
<organism evidence="6 7">
    <name type="scientific">Steroidobacter gossypii</name>
    <dbReference type="NCBI Taxonomy" id="2805490"/>
    <lineage>
        <taxon>Bacteria</taxon>
        <taxon>Pseudomonadati</taxon>
        <taxon>Pseudomonadota</taxon>
        <taxon>Gammaproteobacteria</taxon>
        <taxon>Steroidobacterales</taxon>
        <taxon>Steroidobacteraceae</taxon>
        <taxon>Steroidobacter</taxon>
    </lineage>
</organism>
<dbReference type="Gene3D" id="1.20.120.550">
    <property type="entry name" value="Membrane associated eicosanoid/glutathione metabolism-like domain"/>
    <property type="match status" value="1"/>
</dbReference>
<dbReference type="SUPFAM" id="SSF161084">
    <property type="entry name" value="MAPEG domain-like"/>
    <property type="match status" value="1"/>
</dbReference>
<keyword evidence="4 5" id="KW-0472">Membrane</keyword>
<keyword evidence="3 5" id="KW-1133">Transmembrane helix</keyword>
<keyword evidence="2 5" id="KW-0812">Transmembrane</keyword>
<dbReference type="RefSeq" id="WP_203166073.1">
    <property type="nucleotide sequence ID" value="NZ_JAEVLS010000001.1"/>
</dbReference>
<dbReference type="InterPro" id="IPR050997">
    <property type="entry name" value="MAPEG"/>
</dbReference>
<name>A0ABS1WT64_9GAMM</name>
<evidence type="ECO:0000256" key="5">
    <source>
        <dbReference type="SAM" id="Phobius"/>
    </source>
</evidence>
<feature type="transmembrane region" description="Helical" evidence="5">
    <location>
        <begin position="56"/>
        <end position="89"/>
    </location>
</feature>
<feature type="transmembrane region" description="Helical" evidence="5">
    <location>
        <begin position="101"/>
        <end position="123"/>
    </location>
</feature>